<dbReference type="eggNOG" id="ENOG502S7U0">
    <property type="taxonomic scope" value="Eukaryota"/>
</dbReference>
<dbReference type="InParanoid" id="B3S9N4"/>
<dbReference type="InterPro" id="IPR005185">
    <property type="entry name" value="YccF"/>
</dbReference>
<feature type="compositionally biased region" description="Polar residues" evidence="1">
    <location>
        <begin position="13"/>
        <end position="28"/>
    </location>
</feature>
<feature type="compositionally biased region" description="Polar residues" evidence="1">
    <location>
        <begin position="38"/>
        <end position="53"/>
    </location>
</feature>
<name>B3S9N4_TRIAD</name>
<feature type="transmembrane region" description="Helical" evidence="2">
    <location>
        <begin position="251"/>
        <end position="275"/>
    </location>
</feature>
<feature type="domain" description="Inner membrane component" evidence="3">
    <location>
        <begin position="241"/>
        <end position="289"/>
    </location>
</feature>
<feature type="transmembrane region" description="Helical" evidence="2">
    <location>
        <begin position="170"/>
        <end position="190"/>
    </location>
</feature>
<dbReference type="Pfam" id="PF03733">
    <property type="entry name" value="YccF"/>
    <property type="match status" value="2"/>
</dbReference>
<proteinExistence type="predicted"/>
<dbReference type="PANTHER" id="PTHR42903">
    <property type="entry name" value="INNER MEMBRANE PROTEIN YCCF"/>
    <property type="match status" value="1"/>
</dbReference>
<dbReference type="KEGG" id="tad:TRIADDRAFT_60970"/>
<dbReference type="InterPro" id="IPR052937">
    <property type="entry name" value="Inner_membrane_protein"/>
</dbReference>
<dbReference type="CTD" id="6758145"/>
<dbReference type="HOGENOM" id="CLU_889442_0_0_1"/>
<dbReference type="TCDB" id="9.B.55.2.2">
    <property type="family name" value="the 4 tms duf307/yccf (duf307) family"/>
</dbReference>
<dbReference type="EMBL" id="DS985259">
    <property type="protein sequence ID" value="EDV20566.1"/>
    <property type="molecule type" value="Genomic_DNA"/>
</dbReference>
<protein>
    <recommendedName>
        <fullName evidence="3">Inner membrane component domain-containing protein</fullName>
    </recommendedName>
</protein>
<dbReference type="GO" id="GO:0005886">
    <property type="term" value="C:plasma membrane"/>
    <property type="evidence" value="ECO:0000318"/>
    <property type="project" value="GO_Central"/>
</dbReference>
<dbReference type="Proteomes" id="UP000009022">
    <property type="component" value="Unassembled WGS sequence"/>
</dbReference>
<feature type="transmembrane region" description="Helical" evidence="2">
    <location>
        <begin position="197"/>
        <end position="219"/>
    </location>
</feature>
<dbReference type="GeneID" id="6758145"/>
<feature type="region of interest" description="Disordered" evidence="1">
    <location>
        <begin position="1"/>
        <end position="68"/>
    </location>
</feature>
<feature type="domain" description="Inner membrane component" evidence="3">
    <location>
        <begin position="171"/>
        <end position="221"/>
    </location>
</feature>
<sequence>MSQEKNIGAINLGQGNPSAPQGQQNPQHRFQENPPAYGNQQNFPVNQGQSNPATYPGQANPAMYPGQANPAMYPGQAVPAMQQGQANPAVQLGQVNPVMYPGQAIPAVQQGQANPALYPDSNVAAINQGQQILNMNQTQINLKIDQGQQNPVVTQTEVTETYDSRNACHWVGNVFWLICGGFILALQWALLGVAFSVTIIGIPCGLVCFKMAMLTLLPFGKDVSGINPVSREDEKSCITCCGNVLWLPFGILFAIEHFLLGLVQFITLICIPFGIQNFKLGRIALWPFGYHLTAMREKKTVTTSSTNVPANTP</sequence>
<accession>B3S9N4</accession>
<keyword evidence="5" id="KW-1185">Reference proteome</keyword>
<dbReference type="AlphaFoldDB" id="B3S9N4"/>
<evidence type="ECO:0000313" key="5">
    <source>
        <dbReference type="Proteomes" id="UP000009022"/>
    </source>
</evidence>
<gene>
    <name evidence="4" type="ORF">TRIADDRAFT_60970</name>
</gene>
<evidence type="ECO:0000259" key="3">
    <source>
        <dbReference type="Pfam" id="PF03733"/>
    </source>
</evidence>
<organism evidence="4 5">
    <name type="scientific">Trichoplax adhaerens</name>
    <name type="common">Trichoplax reptans</name>
    <dbReference type="NCBI Taxonomy" id="10228"/>
    <lineage>
        <taxon>Eukaryota</taxon>
        <taxon>Metazoa</taxon>
        <taxon>Placozoa</taxon>
        <taxon>Uniplacotomia</taxon>
        <taxon>Trichoplacea</taxon>
        <taxon>Trichoplacidae</taxon>
        <taxon>Trichoplax</taxon>
    </lineage>
</organism>
<dbReference type="PhylomeDB" id="B3S9N4"/>
<reference evidence="4 5" key="1">
    <citation type="journal article" date="2008" name="Nature">
        <title>The Trichoplax genome and the nature of placozoans.</title>
        <authorList>
            <person name="Srivastava M."/>
            <person name="Begovic E."/>
            <person name="Chapman J."/>
            <person name="Putnam N.H."/>
            <person name="Hellsten U."/>
            <person name="Kawashima T."/>
            <person name="Kuo A."/>
            <person name="Mitros T."/>
            <person name="Salamov A."/>
            <person name="Carpenter M.L."/>
            <person name="Signorovitch A.Y."/>
            <person name="Moreno M.A."/>
            <person name="Kamm K."/>
            <person name="Grimwood J."/>
            <person name="Schmutz J."/>
            <person name="Shapiro H."/>
            <person name="Grigoriev I.V."/>
            <person name="Buss L.W."/>
            <person name="Schierwater B."/>
            <person name="Dellaporta S.L."/>
            <person name="Rokhsar D.S."/>
        </authorList>
    </citation>
    <scope>NUCLEOTIDE SEQUENCE [LARGE SCALE GENOMIC DNA]</scope>
    <source>
        <strain evidence="4 5">Grell-BS-1999</strain>
    </source>
</reference>
<dbReference type="RefSeq" id="XP_002116992.1">
    <property type="nucleotide sequence ID" value="XM_002116956.1"/>
</dbReference>
<dbReference type="OrthoDB" id="16982at2759"/>
<evidence type="ECO:0000313" key="4">
    <source>
        <dbReference type="EMBL" id="EDV20566.1"/>
    </source>
</evidence>
<dbReference type="PANTHER" id="PTHR42903:SF1">
    <property type="entry name" value="INNER MEMBRANE PROTEIN YCCF"/>
    <property type="match status" value="1"/>
</dbReference>
<evidence type="ECO:0000256" key="1">
    <source>
        <dbReference type="SAM" id="MobiDB-lite"/>
    </source>
</evidence>
<evidence type="ECO:0000256" key="2">
    <source>
        <dbReference type="SAM" id="Phobius"/>
    </source>
</evidence>
<dbReference type="STRING" id="10228.B3S9N4"/>
<keyword evidence="2" id="KW-0472">Membrane</keyword>
<keyword evidence="2" id="KW-0812">Transmembrane</keyword>
<keyword evidence="2" id="KW-1133">Transmembrane helix</keyword>